<dbReference type="PANTHER" id="PTHR10885">
    <property type="entry name" value="ISOPENTENYL-DIPHOSPHATE DELTA-ISOMERASE"/>
    <property type="match status" value="1"/>
</dbReference>
<keyword evidence="4 10" id="KW-0963">Cytoplasm</keyword>
<keyword evidence="6 10" id="KW-0460">Magnesium</keyword>
<evidence type="ECO:0000256" key="3">
    <source>
        <dbReference type="ARBA" id="ARBA00012057"/>
    </source>
</evidence>
<dbReference type="Gene3D" id="3.90.79.10">
    <property type="entry name" value="Nucleoside Triphosphate Pyrophosphohydrolase"/>
    <property type="match status" value="1"/>
</dbReference>
<proteinExistence type="inferred from homology"/>
<dbReference type="EMBL" id="JAUEMJ010000013">
    <property type="protein sequence ID" value="MDN3243448.1"/>
    <property type="molecule type" value="Genomic_DNA"/>
</dbReference>
<evidence type="ECO:0000313" key="13">
    <source>
        <dbReference type="Proteomes" id="UP001171902"/>
    </source>
</evidence>
<dbReference type="RefSeq" id="WP_289959849.1">
    <property type="nucleotide sequence ID" value="NZ_JAUEMJ010000013.1"/>
</dbReference>
<dbReference type="GO" id="GO:0004452">
    <property type="term" value="F:isopentenyl-diphosphate delta-isomerase activity"/>
    <property type="evidence" value="ECO:0007669"/>
    <property type="project" value="UniProtKB-EC"/>
</dbReference>
<sequence length="182" mass="20117">MGEATEMVVLLGEDGTPTGTERKDRVHGAETPLHLAFSCYGFDAEGRLLATRRADGKRAFPGVWTNTCCGHPGPGEFMEAAVDRRMRSELGVQVRDLVCALPTFRYRAESDGVVENEICPVYLGRIDGDPAPDAAEVGDFEWIDWPAYVARALRPDSDLSPWSRLQVAQLERWGSVERLLHG</sequence>
<evidence type="ECO:0000256" key="8">
    <source>
        <dbReference type="ARBA" id="ARBA00023229"/>
    </source>
</evidence>
<gene>
    <name evidence="10 12" type="primary">idi</name>
    <name evidence="12" type="ORF">QWI33_27285</name>
</gene>
<name>A0ABT7YXS3_9ACTN</name>
<evidence type="ECO:0000313" key="12">
    <source>
        <dbReference type="EMBL" id="MDN3243448.1"/>
    </source>
</evidence>
<dbReference type="InterPro" id="IPR000086">
    <property type="entry name" value="NUDIX_hydrolase_dom"/>
</dbReference>
<evidence type="ECO:0000259" key="11">
    <source>
        <dbReference type="PROSITE" id="PS51462"/>
    </source>
</evidence>
<feature type="binding site" evidence="10">
    <location>
        <position position="34"/>
    </location>
    <ligand>
        <name>Mn(2+)</name>
        <dbReference type="ChEBI" id="CHEBI:29035"/>
    </ligand>
</feature>
<comment type="caution">
    <text evidence="12">The sequence shown here is derived from an EMBL/GenBank/DDBJ whole genome shotgun (WGS) entry which is preliminary data.</text>
</comment>
<dbReference type="Pfam" id="PF00293">
    <property type="entry name" value="NUDIX"/>
    <property type="match status" value="1"/>
</dbReference>
<evidence type="ECO:0000256" key="7">
    <source>
        <dbReference type="ARBA" id="ARBA00023211"/>
    </source>
</evidence>
<feature type="active site" evidence="10">
    <location>
        <position position="69"/>
    </location>
</feature>
<reference evidence="12" key="1">
    <citation type="submission" date="2023-06" db="EMBL/GenBank/DDBJ databases">
        <title>Gycomyces niveus sp.nov., a novel actinomycete isolated from soil in Shouguang.</title>
        <authorList>
            <person name="Yang X."/>
            <person name="Zhao J."/>
        </authorList>
    </citation>
    <scope>NUCLEOTIDE SEQUENCE</scope>
    <source>
        <strain evidence="12">NEAU C2</strain>
    </source>
</reference>
<dbReference type="PROSITE" id="PS51462">
    <property type="entry name" value="NUDIX"/>
    <property type="match status" value="1"/>
</dbReference>
<evidence type="ECO:0000256" key="4">
    <source>
        <dbReference type="ARBA" id="ARBA00022490"/>
    </source>
</evidence>
<dbReference type="PANTHER" id="PTHR10885:SF0">
    <property type="entry name" value="ISOPENTENYL-DIPHOSPHATE DELTA-ISOMERASE"/>
    <property type="match status" value="1"/>
</dbReference>
<evidence type="ECO:0000256" key="1">
    <source>
        <dbReference type="ARBA" id="ARBA00004826"/>
    </source>
</evidence>
<organism evidence="12 13">
    <name type="scientific">Glycomyces tritici</name>
    <dbReference type="NCBI Taxonomy" id="2665176"/>
    <lineage>
        <taxon>Bacteria</taxon>
        <taxon>Bacillati</taxon>
        <taxon>Actinomycetota</taxon>
        <taxon>Actinomycetes</taxon>
        <taxon>Glycomycetales</taxon>
        <taxon>Glycomycetaceae</taxon>
        <taxon>Glycomyces</taxon>
    </lineage>
</organism>
<feature type="binding site" evidence="10">
    <location>
        <position position="117"/>
    </location>
    <ligand>
        <name>Mn(2+)</name>
        <dbReference type="ChEBI" id="CHEBI:29035"/>
    </ligand>
</feature>
<keyword evidence="5 10" id="KW-0479">Metal-binding</keyword>
<evidence type="ECO:0000256" key="9">
    <source>
        <dbReference type="ARBA" id="ARBA00023235"/>
    </source>
</evidence>
<evidence type="ECO:0000256" key="2">
    <source>
        <dbReference type="ARBA" id="ARBA00007579"/>
    </source>
</evidence>
<dbReference type="InterPro" id="IPR056375">
    <property type="entry name" value="Idi_bact"/>
</dbReference>
<comment type="pathway">
    <text evidence="1 10">Isoprenoid biosynthesis; dimethylallyl diphosphate biosynthesis; dimethylallyl diphosphate from isopentenyl diphosphate: step 1/1.</text>
</comment>
<keyword evidence="8 10" id="KW-0414">Isoprene biosynthesis</keyword>
<keyword evidence="7 10" id="KW-0464">Manganese</keyword>
<dbReference type="NCBIfam" id="NF002995">
    <property type="entry name" value="PRK03759.1"/>
    <property type="match status" value="1"/>
</dbReference>
<dbReference type="SUPFAM" id="SSF55811">
    <property type="entry name" value="Nudix"/>
    <property type="match status" value="1"/>
</dbReference>
<dbReference type="InterPro" id="IPR015797">
    <property type="entry name" value="NUDIX_hydrolase-like_dom_sf"/>
</dbReference>
<comment type="subcellular location">
    <subcellularLocation>
        <location evidence="10">Cytoplasm</location>
    </subcellularLocation>
</comment>
<feature type="active site" evidence="10">
    <location>
        <position position="117"/>
    </location>
</feature>
<evidence type="ECO:0000256" key="10">
    <source>
        <dbReference type="HAMAP-Rule" id="MF_00202"/>
    </source>
</evidence>
<dbReference type="HAMAP" id="MF_00202">
    <property type="entry name" value="Idi"/>
    <property type="match status" value="1"/>
</dbReference>
<feature type="binding site" evidence="10">
    <location>
        <position position="27"/>
    </location>
    <ligand>
        <name>Mn(2+)</name>
        <dbReference type="ChEBI" id="CHEBI:29035"/>
    </ligand>
</feature>
<comment type="similarity">
    <text evidence="2 10">Belongs to the IPP isomerase type 1 family.</text>
</comment>
<dbReference type="PIRSF" id="PIRSF018427">
    <property type="entry name" value="Isopntndiph_ism"/>
    <property type="match status" value="1"/>
</dbReference>
<dbReference type="Proteomes" id="UP001171902">
    <property type="component" value="Unassembled WGS sequence"/>
</dbReference>
<feature type="domain" description="Nudix hydrolase" evidence="11">
    <location>
        <begin position="32"/>
        <end position="165"/>
    </location>
</feature>
<dbReference type="EC" id="5.3.3.2" evidence="3 10"/>
<feature type="binding site" evidence="10">
    <location>
        <position position="115"/>
    </location>
    <ligand>
        <name>Mn(2+)</name>
        <dbReference type="ChEBI" id="CHEBI:29035"/>
    </ligand>
</feature>
<evidence type="ECO:0000256" key="5">
    <source>
        <dbReference type="ARBA" id="ARBA00022723"/>
    </source>
</evidence>
<keyword evidence="13" id="KW-1185">Reference proteome</keyword>
<feature type="binding site" evidence="10">
    <location>
        <position position="71"/>
    </location>
    <ligand>
        <name>Mn(2+)</name>
        <dbReference type="ChEBI" id="CHEBI:29035"/>
    </ligand>
</feature>
<evidence type="ECO:0000256" key="6">
    <source>
        <dbReference type="ARBA" id="ARBA00022842"/>
    </source>
</evidence>
<dbReference type="NCBIfam" id="TIGR02150">
    <property type="entry name" value="IPP_isom_1"/>
    <property type="match status" value="1"/>
</dbReference>
<comment type="cofactor">
    <cofactor evidence="10">
        <name>Mn(2+)</name>
        <dbReference type="ChEBI" id="CHEBI:29035"/>
    </cofactor>
    <text evidence="10">Binds 1 Mn(2+) ion per subunit.</text>
</comment>
<comment type="function">
    <text evidence="10">Catalyzes the 1,3-allylic rearrangement of the homoallylic substrate isopentenyl (IPP) to its highly electrophilic allylic isomer, dimethylallyl diphosphate (DMAPP).</text>
</comment>
<dbReference type="InterPro" id="IPR011876">
    <property type="entry name" value="IsopentenylPP_isomerase_typ1"/>
</dbReference>
<dbReference type="CDD" id="cd02885">
    <property type="entry name" value="NUDIX_IPP_Isomerase"/>
    <property type="match status" value="1"/>
</dbReference>
<protein>
    <recommendedName>
        <fullName evidence="3 10">Isopentenyl-diphosphate Delta-isomerase</fullName>
        <shortName evidence="10">IPP isomerase</shortName>
        <ecNumber evidence="3 10">5.3.3.2</ecNumber>
    </recommendedName>
    <alternativeName>
        <fullName evidence="10">IPP:DMAPP isomerase</fullName>
    </alternativeName>
    <alternativeName>
        <fullName evidence="10">Isopentenyl pyrophosphate isomerase</fullName>
    </alternativeName>
</protein>
<keyword evidence="9 10" id="KW-0413">Isomerase</keyword>
<feature type="binding site" evidence="10">
    <location>
        <position position="89"/>
    </location>
    <ligand>
        <name>Mg(2+)</name>
        <dbReference type="ChEBI" id="CHEBI:18420"/>
    </ligand>
</feature>
<comment type="cofactor">
    <cofactor evidence="10">
        <name>Mg(2+)</name>
        <dbReference type="ChEBI" id="CHEBI:18420"/>
    </cofactor>
    <text evidence="10">Binds 1 Mg(2+) ion per subunit. The magnesium ion binds only when substrate is bound.</text>
</comment>
<comment type="catalytic activity">
    <reaction evidence="10">
        <text>isopentenyl diphosphate = dimethylallyl diphosphate</text>
        <dbReference type="Rhea" id="RHEA:23284"/>
        <dbReference type="ChEBI" id="CHEBI:57623"/>
        <dbReference type="ChEBI" id="CHEBI:128769"/>
        <dbReference type="EC" id="5.3.3.2"/>
    </reaction>
</comment>
<accession>A0ABT7YXS3</accession>